<evidence type="ECO:0000256" key="1">
    <source>
        <dbReference type="SAM" id="Phobius"/>
    </source>
</evidence>
<keyword evidence="1" id="KW-0472">Membrane</keyword>
<dbReference type="EMBL" id="QZEZ01000001">
    <property type="protein sequence ID" value="RJK98041.1"/>
    <property type="molecule type" value="Genomic_DNA"/>
</dbReference>
<feature type="transmembrane region" description="Helical" evidence="1">
    <location>
        <begin position="61"/>
        <end position="77"/>
    </location>
</feature>
<evidence type="ECO:0000313" key="2">
    <source>
        <dbReference type="EMBL" id="RJK98041.1"/>
    </source>
</evidence>
<keyword evidence="3" id="KW-1185">Reference proteome</keyword>
<reference evidence="2 3" key="1">
    <citation type="submission" date="2018-09" db="EMBL/GenBank/DDBJ databases">
        <title>YIM 75000 draft genome.</title>
        <authorList>
            <person name="Tang S."/>
            <person name="Feng Y."/>
        </authorList>
    </citation>
    <scope>NUCLEOTIDE SEQUENCE [LARGE SCALE GENOMIC DNA]</scope>
    <source>
        <strain evidence="2 3">YIM 75000</strain>
    </source>
</reference>
<keyword evidence="1" id="KW-1133">Transmembrane helix</keyword>
<keyword evidence="1" id="KW-0812">Transmembrane</keyword>
<dbReference type="InterPro" id="IPR017195">
    <property type="entry name" value="ABC_thiamin-permease_prd"/>
</dbReference>
<organism evidence="2 3">
    <name type="scientific">Vallicoccus soli</name>
    <dbReference type="NCBI Taxonomy" id="2339232"/>
    <lineage>
        <taxon>Bacteria</taxon>
        <taxon>Bacillati</taxon>
        <taxon>Actinomycetota</taxon>
        <taxon>Actinomycetes</taxon>
        <taxon>Motilibacterales</taxon>
        <taxon>Vallicoccaceae</taxon>
        <taxon>Vallicoccus</taxon>
    </lineage>
</organism>
<proteinExistence type="predicted"/>
<comment type="caution">
    <text evidence="2">The sequence shown here is derived from an EMBL/GenBank/DDBJ whole genome shotgun (WGS) entry which is preliminary data.</text>
</comment>
<sequence length="205" mass="21244">MVDTSRRAAAADGRVPGRWRTVDIVVASVIAVAFGLVFAVWNNYLYSVVSAPLSGSPAQPLLAFVWLVPGVVGGLVVRRPGAALYTEFVAATVSLFFGSVWGLSVLMSGVWQGLGAELVLAALLYRRWGVVAGALAGVGAGFAMGVYESVVLSYALGAGARTVYVASSMATGVLAGVLAWWLVRALARTGVLAPFAAGRAQQREV</sequence>
<name>A0A3A3ZMU6_9ACTN</name>
<feature type="transmembrane region" description="Helical" evidence="1">
    <location>
        <begin position="89"/>
        <end position="111"/>
    </location>
</feature>
<dbReference type="PIRSF" id="PIRSF037394">
    <property type="entry name" value="ABC_thiamine-permease_YkoE_prd"/>
    <property type="match status" value="1"/>
</dbReference>
<evidence type="ECO:0000313" key="3">
    <source>
        <dbReference type="Proteomes" id="UP000265614"/>
    </source>
</evidence>
<feature type="transmembrane region" description="Helical" evidence="1">
    <location>
        <begin position="163"/>
        <end position="183"/>
    </location>
</feature>
<protein>
    <submittedName>
        <fullName evidence="2">Uncharacterized protein</fullName>
    </submittedName>
</protein>
<feature type="transmembrane region" description="Helical" evidence="1">
    <location>
        <begin position="131"/>
        <end position="156"/>
    </location>
</feature>
<dbReference type="Pfam" id="PF09819">
    <property type="entry name" value="ABC_cobalt"/>
    <property type="match status" value="1"/>
</dbReference>
<dbReference type="OrthoDB" id="8017424at2"/>
<accession>A0A3A3ZMU6</accession>
<dbReference type="Proteomes" id="UP000265614">
    <property type="component" value="Unassembled WGS sequence"/>
</dbReference>
<feature type="transmembrane region" description="Helical" evidence="1">
    <location>
        <begin position="21"/>
        <end position="41"/>
    </location>
</feature>
<dbReference type="RefSeq" id="WP_119948968.1">
    <property type="nucleotide sequence ID" value="NZ_QZEZ01000001.1"/>
</dbReference>
<gene>
    <name evidence="2" type="ORF">D5H78_03615</name>
</gene>
<dbReference type="AlphaFoldDB" id="A0A3A3ZMU6"/>